<evidence type="ECO:0008006" key="4">
    <source>
        <dbReference type="Google" id="ProtNLM"/>
    </source>
</evidence>
<feature type="transmembrane region" description="Helical" evidence="1">
    <location>
        <begin position="215"/>
        <end position="235"/>
    </location>
</feature>
<evidence type="ECO:0000313" key="2">
    <source>
        <dbReference type="EMBL" id="SFQ70207.1"/>
    </source>
</evidence>
<evidence type="ECO:0000256" key="1">
    <source>
        <dbReference type="SAM" id="Phobius"/>
    </source>
</evidence>
<proteinExistence type="predicted"/>
<protein>
    <recommendedName>
        <fullName evidence="4">TspO and MBR related proteins</fullName>
    </recommendedName>
</protein>
<accession>A0A1I6ANQ4</accession>
<dbReference type="PANTHER" id="PTHR33802:SF1">
    <property type="entry name" value="XK-RELATED PROTEIN"/>
    <property type="match status" value="1"/>
</dbReference>
<dbReference type="Proteomes" id="UP000198734">
    <property type="component" value="Unassembled WGS sequence"/>
</dbReference>
<keyword evidence="3" id="KW-1185">Reference proteome</keyword>
<keyword evidence="1" id="KW-1133">Transmembrane helix</keyword>
<keyword evidence="1" id="KW-0472">Membrane</keyword>
<evidence type="ECO:0000313" key="3">
    <source>
        <dbReference type="Proteomes" id="UP000198734"/>
    </source>
</evidence>
<feature type="transmembrane region" description="Helical" evidence="1">
    <location>
        <begin position="169"/>
        <end position="186"/>
    </location>
</feature>
<keyword evidence="1" id="KW-0812">Transmembrane</keyword>
<feature type="transmembrane region" description="Helical" evidence="1">
    <location>
        <begin position="7"/>
        <end position="27"/>
    </location>
</feature>
<name>A0A1I6ANQ4_9BACI</name>
<organism evidence="2 3">
    <name type="scientific">Psychrobacillus psychrotolerans</name>
    <dbReference type="NCBI Taxonomy" id="126156"/>
    <lineage>
        <taxon>Bacteria</taxon>
        <taxon>Bacillati</taxon>
        <taxon>Bacillota</taxon>
        <taxon>Bacilli</taxon>
        <taxon>Bacillales</taxon>
        <taxon>Bacillaceae</taxon>
        <taxon>Psychrobacillus</taxon>
    </lineage>
</organism>
<dbReference type="STRING" id="126156.SAMN05421670_3510"/>
<feature type="transmembrane region" description="Helical" evidence="1">
    <location>
        <begin position="76"/>
        <end position="96"/>
    </location>
</feature>
<dbReference type="EMBL" id="FOXU01000008">
    <property type="protein sequence ID" value="SFQ70207.1"/>
    <property type="molecule type" value="Genomic_DNA"/>
</dbReference>
<dbReference type="InterPro" id="IPR038330">
    <property type="entry name" value="TspO/MBR-related_sf"/>
</dbReference>
<feature type="transmembrane region" description="Helical" evidence="1">
    <location>
        <begin position="102"/>
        <end position="122"/>
    </location>
</feature>
<feature type="transmembrane region" description="Helical" evidence="1">
    <location>
        <begin position="134"/>
        <end position="157"/>
    </location>
</feature>
<dbReference type="PANTHER" id="PTHR33802">
    <property type="entry name" value="SI:CH211-161H7.5-RELATED"/>
    <property type="match status" value="1"/>
</dbReference>
<dbReference type="Gene3D" id="1.20.1260.100">
    <property type="entry name" value="TspO/MBR protein"/>
    <property type="match status" value="1"/>
</dbReference>
<gene>
    <name evidence="2" type="ORF">SAMN05421670_3510</name>
</gene>
<sequence>MFKIILLILFFISTVIVKLLSILLPINGQTSGEIFNRLPVFFTPANYVFYIWIVIFISLAWWIWNMMKDYKSSHPIPTRRVLLYGASSVLYILYIFSWHYELFGYAFGILTVLLSCLFKLYLTYPLDDINRKNRLPISFLLGWTFISFFINLSYLLTFYEFGGFGMTKSLWGVIFLTIATAIALHFRYHYFDRLMSVVFIWTFVGVAIQHNFSQLLLTSASLFLSCVLVVGIIFLKKGSRTP</sequence>
<dbReference type="AlphaFoldDB" id="A0A1I6ANQ4"/>
<dbReference type="RefSeq" id="WP_093538143.1">
    <property type="nucleotide sequence ID" value="NZ_CP183885.1"/>
</dbReference>
<feature type="transmembrane region" description="Helical" evidence="1">
    <location>
        <begin position="47"/>
        <end position="64"/>
    </location>
</feature>
<reference evidence="3" key="1">
    <citation type="submission" date="2016-10" db="EMBL/GenBank/DDBJ databases">
        <authorList>
            <person name="Varghese N."/>
            <person name="Submissions S."/>
        </authorList>
    </citation>
    <scope>NUCLEOTIDE SEQUENCE [LARGE SCALE GENOMIC DNA]</scope>
    <source>
        <strain evidence="3">DSM 11706</strain>
    </source>
</reference>
<dbReference type="OrthoDB" id="5189031at2"/>